<dbReference type="EMBL" id="PVWO01000267">
    <property type="protein sequence ID" value="PSB54335.1"/>
    <property type="molecule type" value="Genomic_DNA"/>
</dbReference>
<protein>
    <recommendedName>
        <fullName evidence="3">DUF4363 domain-containing protein</fullName>
    </recommendedName>
</protein>
<accession>A0A2T1GAQ8</accession>
<organism evidence="1 2">
    <name type="scientific">Chamaesiphon polymorphus CCALA 037</name>
    <dbReference type="NCBI Taxonomy" id="2107692"/>
    <lineage>
        <taxon>Bacteria</taxon>
        <taxon>Bacillati</taxon>
        <taxon>Cyanobacteriota</taxon>
        <taxon>Cyanophyceae</taxon>
        <taxon>Gomontiellales</taxon>
        <taxon>Chamaesiphonaceae</taxon>
        <taxon>Chamaesiphon</taxon>
    </lineage>
</organism>
<name>A0A2T1GAQ8_9CYAN</name>
<dbReference type="Proteomes" id="UP000238937">
    <property type="component" value="Unassembled WGS sequence"/>
</dbReference>
<evidence type="ECO:0008006" key="3">
    <source>
        <dbReference type="Google" id="ProtNLM"/>
    </source>
</evidence>
<sequence length="186" mass="20478">MYYLQIRSPKVSKTIPWRIAHRTTPTQLTLDLQQHSLMDMKILQLFCGSLIAFSITSCTSKPASVENSIATTKTVTSAPQNTASGFTALLEVIRSTEKAIVAGRLDRAKIEFTKFENSWKTVEDGVKSKSADTYKAIENEVGLVNSGIASKQSKDILLTNLQKLKRSIIKASQQQSISNSQVGNLI</sequence>
<proteinExistence type="predicted"/>
<reference evidence="1 2" key="1">
    <citation type="submission" date="2018-03" db="EMBL/GenBank/DDBJ databases">
        <title>The ancient ancestry and fast evolution of plastids.</title>
        <authorList>
            <person name="Moore K.R."/>
            <person name="Magnabosco C."/>
            <person name="Momper L."/>
            <person name="Gold D.A."/>
            <person name="Bosak T."/>
            <person name="Fournier G.P."/>
        </authorList>
    </citation>
    <scope>NUCLEOTIDE SEQUENCE [LARGE SCALE GENOMIC DNA]</scope>
    <source>
        <strain evidence="1 2">CCALA 037</strain>
    </source>
</reference>
<keyword evidence="2" id="KW-1185">Reference proteome</keyword>
<dbReference type="AlphaFoldDB" id="A0A2T1GAQ8"/>
<evidence type="ECO:0000313" key="1">
    <source>
        <dbReference type="EMBL" id="PSB54335.1"/>
    </source>
</evidence>
<gene>
    <name evidence="1" type="ORF">C7B77_18465</name>
</gene>
<evidence type="ECO:0000313" key="2">
    <source>
        <dbReference type="Proteomes" id="UP000238937"/>
    </source>
</evidence>
<comment type="caution">
    <text evidence="1">The sequence shown here is derived from an EMBL/GenBank/DDBJ whole genome shotgun (WGS) entry which is preliminary data.</text>
</comment>